<gene>
    <name evidence="9" type="ORF">DIABBA_LOCUS12121</name>
</gene>
<dbReference type="InterPro" id="IPR002018">
    <property type="entry name" value="CarbesteraseB"/>
</dbReference>
<keyword evidence="3" id="KW-0719">Serine esterase</keyword>
<dbReference type="PROSITE" id="PS01173">
    <property type="entry name" value="LIPASE_GDXG_HIS"/>
    <property type="match status" value="1"/>
</dbReference>
<dbReference type="PROSITE" id="PS00941">
    <property type="entry name" value="CARBOXYLESTERASE_B_2"/>
    <property type="match status" value="1"/>
</dbReference>
<dbReference type="GO" id="GO:0052689">
    <property type="term" value="F:carboxylic ester hydrolase activity"/>
    <property type="evidence" value="ECO:0007669"/>
    <property type="project" value="UniProtKB-KW"/>
</dbReference>
<keyword evidence="6" id="KW-0325">Glycoprotein</keyword>
<dbReference type="OrthoDB" id="19653at2759"/>
<comment type="similarity">
    <text evidence="1 7">Belongs to the type-B carboxylesterase/lipase family.</text>
</comment>
<feature type="signal peptide" evidence="7">
    <location>
        <begin position="1"/>
        <end position="21"/>
    </location>
</feature>
<dbReference type="AlphaFoldDB" id="A0A9N9T5X0"/>
<proteinExistence type="inferred from homology"/>
<evidence type="ECO:0000256" key="2">
    <source>
        <dbReference type="ARBA" id="ARBA00010515"/>
    </source>
</evidence>
<sequence>MKLKVNFFCVLSLYLFGKVLNQDNSENLNKTYTKLKIEDGYVKGTKGTTRGKGTPYYAFLGIPYAKPPLGDLRFEAPQKNEKWEGVWDATKDGSECVQRLLPIQGSEDCLYINVYTPDLTLNGNLSVMVWIHGGAFIHGNSSYGQYGPDPILDYDVVFVSFNYRLGVFGFLSTEDMAAPGNAALKDQNLALRWVQSNIKHFGGDPKKVTLFGESAGAASVSYQLQSKKSKGLFRAAIMQSGNSLCLWSLNRNARKIAKETALALGFNTRNTTEMVANLKKVNYTDLHRVSLVTSVTITLGNPLAGIMFSPVIEPYHKDAFFYNYSDVLLRKGEYNRVPVIIGVNSNEAAVANGIPALINLYFTRYDFDYTLLAPVDINKNKIRRDSAAFAIKYHYFGITPLAIQETQLIEFVSDDQFNRPTRRTVLDMAKYSPVYFYVFSYKGLLGDGANGTFKGVGHGEDLGFFFNSPNEPGTKSDELVRSRLITMWTNFAKYGEPTPKKDGLLQNVIWQKSTSNIRKLPYLDISNKLEVKYNPFEANMAFYDKVYRLQGAPPHDTY</sequence>
<dbReference type="Gene3D" id="3.40.50.1820">
    <property type="entry name" value="alpha/beta hydrolase"/>
    <property type="match status" value="1"/>
</dbReference>
<dbReference type="EMBL" id="OU898283">
    <property type="protein sequence ID" value="CAG9839346.1"/>
    <property type="molecule type" value="Genomic_DNA"/>
</dbReference>
<name>A0A9N9T5X0_DIABA</name>
<dbReference type="SUPFAM" id="SSF53474">
    <property type="entry name" value="alpha/beta-Hydrolases"/>
    <property type="match status" value="1"/>
</dbReference>
<feature type="domain" description="Carboxylesterase type B" evidence="8">
    <location>
        <begin position="34"/>
        <end position="542"/>
    </location>
</feature>
<comment type="similarity">
    <text evidence="2">Belongs to the 'GDXG' lipolytic enzyme family.</text>
</comment>
<dbReference type="PROSITE" id="PS00122">
    <property type="entry name" value="CARBOXYLESTERASE_B_1"/>
    <property type="match status" value="1"/>
</dbReference>
<accession>A0A9N9T5X0</accession>
<evidence type="ECO:0000256" key="4">
    <source>
        <dbReference type="ARBA" id="ARBA00022801"/>
    </source>
</evidence>
<evidence type="ECO:0000259" key="8">
    <source>
        <dbReference type="Pfam" id="PF00135"/>
    </source>
</evidence>
<evidence type="ECO:0000256" key="6">
    <source>
        <dbReference type="ARBA" id="ARBA00023180"/>
    </source>
</evidence>
<feature type="chain" id="PRO_5040547569" description="Carboxylic ester hydrolase" evidence="7">
    <location>
        <begin position="22"/>
        <end position="558"/>
    </location>
</feature>
<keyword evidence="10" id="KW-1185">Reference proteome</keyword>
<evidence type="ECO:0000256" key="7">
    <source>
        <dbReference type="RuleBase" id="RU361235"/>
    </source>
</evidence>
<dbReference type="PANTHER" id="PTHR43142:SF1">
    <property type="entry name" value="CARBOXYLIC ESTER HYDROLASE"/>
    <property type="match status" value="1"/>
</dbReference>
<keyword evidence="7" id="KW-0732">Signal</keyword>
<evidence type="ECO:0000256" key="1">
    <source>
        <dbReference type="ARBA" id="ARBA00005964"/>
    </source>
</evidence>
<keyword evidence="5" id="KW-1015">Disulfide bond</keyword>
<evidence type="ECO:0000256" key="3">
    <source>
        <dbReference type="ARBA" id="ARBA00022487"/>
    </source>
</evidence>
<dbReference type="Proteomes" id="UP001153709">
    <property type="component" value="Chromosome 8"/>
</dbReference>
<dbReference type="InterPro" id="IPR019826">
    <property type="entry name" value="Carboxylesterase_B_AS"/>
</dbReference>
<dbReference type="Pfam" id="PF00135">
    <property type="entry name" value="COesterase"/>
    <property type="match status" value="1"/>
</dbReference>
<evidence type="ECO:0000313" key="9">
    <source>
        <dbReference type="EMBL" id="CAG9839346.1"/>
    </source>
</evidence>
<dbReference type="InterPro" id="IPR002168">
    <property type="entry name" value="Lipase_GDXG_HIS_AS"/>
</dbReference>
<organism evidence="9 10">
    <name type="scientific">Diabrotica balteata</name>
    <name type="common">Banded cucumber beetle</name>
    <dbReference type="NCBI Taxonomy" id="107213"/>
    <lineage>
        <taxon>Eukaryota</taxon>
        <taxon>Metazoa</taxon>
        <taxon>Ecdysozoa</taxon>
        <taxon>Arthropoda</taxon>
        <taxon>Hexapoda</taxon>
        <taxon>Insecta</taxon>
        <taxon>Pterygota</taxon>
        <taxon>Neoptera</taxon>
        <taxon>Endopterygota</taxon>
        <taxon>Coleoptera</taxon>
        <taxon>Polyphaga</taxon>
        <taxon>Cucujiformia</taxon>
        <taxon>Chrysomeloidea</taxon>
        <taxon>Chrysomelidae</taxon>
        <taxon>Galerucinae</taxon>
        <taxon>Diabroticina</taxon>
        <taxon>Diabroticites</taxon>
        <taxon>Diabrotica</taxon>
    </lineage>
</organism>
<protein>
    <recommendedName>
        <fullName evidence="7">Carboxylic ester hydrolase</fullName>
        <ecNumber evidence="7">3.1.1.-</ecNumber>
    </recommendedName>
</protein>
<keyword evidence="4 7" id="KW-0378">Hydrolase</keyword>
<evidence type="ECO:0000313" key="10">
    <source>
        <dbReference type="Proteomes" id="UP001153709"/>
    </source>
</evidence>
<dbReference type="InterPro" id="IPR029058">
    <property type="entry name" value="AB_hydrolase_fold"/>
</dbReference>
<reference evidence="9" key="1">
    <citation type="submission" date="2022-01" db="EMBL/GenBank/DDBJ databases">
        <authorList>
            <person name="King R."/>
        </authorList>
    </citation>
    <scope>NUCLEOTIDE SEQUENCE</scope>
</reference>
<dbReference type="InterPro" id="IPR019819">
    <property type="entry name" value="Carboxylesterase_B_CS"/>
</dbReference>
<dbReference type="EC" id="3.1.1.-" evidence="7"/>
<evidence type="ECO:0000256" key="5">
    <source>
        <dbReference type="ARBA" id="ARBA00023157"/>
    </source>
</evidence>
<dbReference type="PANTHER" id="PTHR43142">
    <property type="entry name" value="CARBOXYLIC ESTER HYDROLASE"/>
    <property type="match status" value="1"/>
</dbReference>